<accession>A0A5B1LHC4</accession>
<evidence type="ECO:0000313" key="7">
    <source>
        <dbReference type="Proteomes" id="UP000325003"/>
    </source>
</evidence>
<organism evidence="6 7">
    <name type="scientific">Nocardioides humilatus</name>
    <dbReference type="NCBI Taxonomy" id="2607660"/>
    <lineage>
        <taxon>Bacteria</taxon>
        <taxon>Bacillati</taxon>
        <taxon>Actinomycetota</taxon>
        <taxon>Actinomycetes</taxon>
        <taxon>Propionibacteriales</taxon>
        <taxon>Nocardioidaceae</taxon>
        <taxon>Nocardioides</taxon>
    </lineage>
</organism>
<evidence type="ECO:0000256" key="2">
    <source>
        <dbReference type="ARBA" id="ARBA00011322"/>
    </source>
</evidence>
<evidence type="ECO:0000256" key="3">
    <source>
        <dbReference type="ARBA" id="ARBA00013368"/>
    </source>
</evidence>
<sequence length="821" mass="88795">MTENLVTWVWDQLDADDSIEDDAKFLVLASLGGDTELDEQLSTGVKASRGADTHDANAHVPAGIFLSSIEVQGFRGIGPKTKVQFAPKPGLTIIAGRNGSGKSSIAEAFELVLTGGTYRWKQKSAQWKEHWRNLHAGDPASIRVDVIEEDEGPIAITSTWAADATDVDARTVKSQRHGEKQEDGLGHLGWQRPLDLFRPILSYDELGGLLEGKPSELYDALANVLGVGQLGDALKRIQVRLKDAKAPATDLNNRRRDLQARAADLDDERAAAAAALLKKTVPDVAALRSLATGGTVVDKGPLPRLRGLKDIAPPSSHEQAKAAADRLRAAIASLADAAVDTSTRRAARLTLLERALQAHAEHGDMTCPVCHQGELDESWAETSKTQVAAERAELRDLAEAQQTYDLALDAARKLIIARPAILDQSPLPALDDTVASARDAWTTWVTAPDGSSASKAGDLADHLELHLDDLTTALTAVREAAGVELSAREDEWEPLAAAIAGWCTEQEDWLAKKPTADLLAIAEKWLKDNDLRLKNERVSRIADGAREAWAKLRQESNVEIGSLELAGSGTQRRVRIGSTVDGEDAGSIAVLSQGELHALALALFLPRATMAESPFRFVVLDDPVQAMDPAKVDGLVDLLSDLAKTRQVIVLSHDDRLPAAVRRSSSDATIIEVSRGQGSVIELATADDPTTRYLRDAFALTKDQQLPDEALRRTLPGILRMAVESAARDRFFVSSLATGTPLAEVEKEWTKNSKTTARICLAIHGEWREDFRSTWGAAPYRKFALMNVGGALHKGLPEHIDPLHAARDVEKAIADIREGAK</sequence>
<dbReference type="SUPFAM" id="SSF52540">
    <property type="entry name" value="P-loop containing nucleoside triphosphate hydrolases"/>
    <property type="match status" value="1"/>
</dbReference>
<dbReference type="RefSeq" id="WP_149728535.1">
    <property type="nucleotide sequence ID" value="NZ_VUJV01000003.1"/>
</dbReference>
<evidence type="ECO:0000313" key="6">
    <source>
        <dbReference type="EMBL" id="KAA1419200.1"/>
    </source>
</evidence>
<dbReference type="GO" id="GO:0016887">
    <property type="term" value="F:ATP hydrolysis activity"/>
    <property type="evidence" value="ECO:0007669"/>
    <property type="project" value="InterPro"/>
</dbReference>
<dbReference type="Pfam" id="PF13476">
    <property type="entry name" value="AAA_23"/>
    <property type="match status" value="1"/>
</dbReference>
<comment type="caution">
    <text evidence="6">The sequence shown here is derived from an EMBL/GenBank/DDBJ whole genome shotgun (WGS) entry which is preliminary data.</text>
</comment>
<evidence type="ECO:0000259" key="5">
    <source>
        <dbReference type="Pfam" id="PF13476"/>
    </source>
</evidence>
<dbReference type="PANTHER" id="PTHR32114">
    <property type="entry name" value="ABC TRANSPORTER ABCH.3"/>
    <property type="match status" value="1"/>
</dbReference>
<dbReference type="GO" id="GO:0006302">
    <property type="term" value="P:double-strand break repair"/>
    <property type="evidence" value="ECO:0007669"/>
    <property type="project" value="InterPro"/>
</dbReference>
<keyword evidence="7" id="KW-1185">Reference proteome</keyword>
<feature type="coiled-coil region" evidence="4">
    <location>
        <begin position="248"/>
        <end position="275"/>
    </location>
</feature>
<evidence type="ECO:0000256" key="1">
    <source>
        <dbReference type="ARBA" id="ARBA00006930"/>
    </source>
</evidence>
<dbReference type="EMBL" id="VUJV01000003">
    <property type="protein sequence ID" value="KAA1419200.1"/>
    <property type="molecule type" value="Genomic_DNA"/>
</dbReference>
<dbReference type="InterPro" id="IPR038729">
    <property type="entry name" value="Rad50/SbcC_AAA"/>
</dbReference>
<reference evidence="6 7" key="2">
    <citation type="submission" date="2019-09" db="EMBL/GenBank/DDBJ databases">
        <authorList>
            <person name="Jin C."/>
        </authorList>
    </citation>
    <scope>NUCLEOTIDE SEQUENCE [LARGE SCALE GENOMIC DNA]</scope>
    <source>
        <strain evidence="6 7">BN130099</strain>
    </source>
</reference>
<dbReference type="Proteomes" id="UP000325003">
    <property type="component" value="Unassembled WGS sequence"/>
</dbReference>
<dbReference type="InterPro" id="IPR027417">
    <property type="entry name" value="P-loop_NTPase"/>
</dbReference>
<name>A0A5B1LHC4_9ACTN</name>
<protein>
    <recommendedName>
        <fullName evidence="3">Nuclease SbcCD subunit C</fullName>
    </recommendedName>
</protein>
<gene>
    <name evidence="6" type="ORF">F0U44_12170</name>
</gene>
<reference evidence="6 7" key="1">
    <citation type="submission" date="2019-09" db="EMBL/GenBank/DDBJ databases">
        <title>Nocardioides panacisoli sp. nov., isolated from the soil of a ginseng field.</title>
        <authorList>
            <person name="Cho C."/>
        </authorList>
    </citation>
    <scope>NUCLEOTIDE SEQUENCE [LARGE SCALE GENOMIC DNA]</scope>
    <source>
        <strain evidence="6 7">BN130099</strain>
    </source>
</reference>
<proteinExistence type="inferred from homology"/>
<dbReference type="AlphaFoldDB" id="A0A5B1LHC4"/>
<keyword evidence="4" id="KW-0175">Coiled coil</keyword>
<dbReference type="Gene3D" id="3.40.50.300">
    <property type="entry name" value="P-loop containing nucleotide triphosphate hydrolases"/>
    <property type="match status" value="2"/>
</dbReference>
<evidence type="ECO:0000256" key="4">
    <source>
        <dbReference type="SAM" id="Coils"/>
    </source>
</evidence>
<dbReference type="PANTHER" id="PTHR32114:SF2">
    <property type="entry name" value="ABC TRANSPORTER ABCH.3"/>
    <property type="match status" value="1"/>
</dbReference>
<comment type="similarity">
    <text evidence="1">Belongs to the SMC family. SbcC subfamily.</text>
</comment>
<comment type="subunit">
    <text evidence="2">Heterodimer of SbcC and SbcD.</text>
</comment>
<feature type="domain" description="Rad50/SbcC-type AAA" evidence="5">
    <location>
        <begin position="68"/>
        <end position="145"/>
    </location>
</feature>